<evidence type="ECO:0000313" key="1">
    <source>
        <dbReference type="EMBL" id="BAM88534.1"/>
    </source>
</evidence>
<accession>M4Z5H7</accession>
<dbReference type="AlphaFoldDB" id="M4Z5H7"/>
<name>M4Z5H7_9BRAD</name>
<protein>
    <submittedName>
        <fullName evidence="1">Uncharacterized protein</fullName>
    </submittedName>
</protein>
<dbReference type="KEGG" id="aol:S58_25280"/>
<gene>
    <name evidence="1" type="ORF">S58_25280</name>
</gene>
<evidence type="ECO:0000313" key="2">
    <source>
        <dbReference type="Proteomes" id="UP000011841"/>
    </source>
</evidence>
<proteinExistence type="predicted"/>
<reference evidence="1 2" key="1">
    <citation type="journal article" date="2013" name="Appl. Environ. Microbiol.">
        <title>Genome analysis suggests that the soil oligotrophic bacterium Agromonas oligotrophica (Bradyrhizobium oligotrophicum) is a nitrogen-fixing symbiont of Aeschynomene indica.</title>
        <authorList>
            <person name="Okubo T."/>
            <person name="Fukushima S."/>
            <person name="Itakura M."/>
            <person name="Oshima K."/>
            <person name="Longtonglang A."/>
            <person name="Teaumroong N."/>
            <person name="Mitsui H."/>
            <person name="Hattori M."/>
            <person name="Hattori R."/>
            <person name="Hattori T."/>
            <person name="Minamisawa K."/>
        </authorList>
    </citation>
    <scope>NUCLEOTIDE SEQUENCE [LARGE SCALE GENOMIC DNA]</scope>
    <source>
        <strain evidence="1 2">S58</strain>
    </source>
</reference>
<keyword evidence="2" id="KW-1185">Reference proteome</keyword>
<dbReference type="EMBL" id="AP012603">
    <property type="protein sequence ID" value="BAM88534.1"/>
    <property type="molecule type" value="Genomic_DNA"/>
</dbReference>
<organism evidence="1 2">
    <name type="scientific">Bradyrhizobium oligotrophicum S58</name>
    <dbReference type="NCBI Taxonomy" id="1245469"/>
    <lineage>
        <taxon>Bacteria</taxon>
        <taxon>Pseudomonadati</taxon>
        <taxon>Pseudomonadota</taxon>
        <taxon>Alphaproteobacteria</taxon>
        <taxon>Hyphomicrobiales</taxon>
        <taxon>Nitrobacteraceae</taxon>
        <taxon>Bradyrhizobium</taxon>
    </lineage>
</organism>
<dbReference type="STRING" id="1245469.S58_25280"/>
<dbReference type="HOGENOM" id="CLU_2217993_0_0_5"/>
<dbReference type="Proteomes" id="UP000011841">
    <property type="component" value="Chromosome"/>
</dbReference>
<sequence length="106" mass="11847">MSCRDVLVRAEEVHTAAAGPEHRIERASFISPDHVDHRLVERQIAYRIEFFGARACRGLSRIGKLAQFEQRPNERTSELRVIACQGLASDSTDQLTVSTDPAKDAN</sequence>